<comment type="caution">
    <text evidence="1">The sequence shown here is derived from an EMBL/GenBank/DDBJ whole genome shotgun (WGS) entry which is preliminary data.</text>
</comment>
<dbReference type="Proteomes" id="UP000383932">
    <property type="component" value="Unassembled WGS sequence"/>
</dbReference>
<keyword evidence="2" id="KW-1185">Reference proteome</keyword>
<dbReference type="OrthoDB" id="10052321at2759"/>
<proteinExistence type="predicted"/>
<dbReference type="EMBL" id="SSOP01000013">
    <property type="protein sequence ID" value="KAB5595049.1"/>
    <property type="molecule type" value="Genomic_DNA"/>
</dbReference>
<dbReference type="GO" id="GO:0032543">
    <property type="term" value="P:mitochondrial translation"/>
    <property type="evidence" value="ECO:0007669"/>
    <property type="project" value="TreeGrafter"/>
</dbReference>
<name>A0A5N5QTU2_9AGAM</name>
<dbReference type="PANTHER" id="PTHR28158">
    <property type="entry name" value="37S RIBOSOMAL PROTEIN S35, MITOCHONDRIAL"/>
    <property type="match status" value="1"/>
</dbReference>
<gene>
    <name evidence="1" type="ORF">CTheo_1510</name>
</gene>
<dbReference type="InterPro" id="IPR021036">
    <property type="entry name" value="Ribosomal_mS45"/>
</dbReference>
<organism evidence="1 2">
    <name type="scientific">Ceratobasidium theobromae</name>
    <dbReference type="NCBI Taxonomy" id="1582974"/>
    <lineage>
        <taxon>Eukaryota</taxon>
        <taxon>Fungi</taxon>
        <taxon>Dikarya</taxon>
        <taxon>Basidiomycota</taxon>
        <taxon>Agaricomycotina</taxon>
        <taxon>Agaricomycetes</taxon>
        <taxon>Cantharellales</taxon>
        <taxon>Ceratobasidiaceae</taxon>
        <taxon>Ceratobasidium</taxon>
    </lineage>
</organism>
<dbReference type="GO" id="GO:0005763">
    <property type="term" value="C:mitochondrial small ribosomal subunit"/>
    <property type="evidence" value="ECO:0007669"/>
    <property type="project" value="TreeGrafter"/>
</dbReference>
<dbReference type="GO" id="GO:0003735">
    <property type="term" value="F:structural constituent of ribosome"/>
    <property type="evidence" value="ECO:0007669"/>
    <property type="project" value="TreeGrafter"/>
</dbReference>
<accession>A0A5N5QTU2</accession>
<dbReference type="AlphaFoldDB" id="A0A5N5QTU2"/>
<dbReference type="PANTHER" id="PTHR28158:SF1">
    <property type="entry name" value="SMALL RIBOSOMAL SUBUNIT PROTEIN MS45"/>
    <property type="match status" value="1"/>
</dbReference>
<evidence type="ECO:0000313" key="1">
    <source>
        <dbReference type="EMBL" id="KAB5595049.1"/>
    </source>
</evidence>
<reference evidence="1 2" key="1">
    <citation type="journal article" date="2019" name="Fungal Biol. Biotechnol.">
        <title>Draft genome sequence of fastidious pathogen Ceratobasidium theobromae, which causes vascular-streak dieback in Theobroma cacao.</title>
        <authorList>
            <person name="Ali S.S."/>
            <person name="Asman A."/>
            <person name="Shao J."/>
            <person name="Firmansyah A.P."/>
            <person name="Susilo A.W."/>
            <person name="Rosmana A."/>
            <person name="McMahon P."/>
            <person name="Junaid M."/>
            <person name="Guest D."/>
            <person name="Kheng T.Y."/>
            <person name="Meinhardt L.W."/>
            <person name="Bailey B.A."/>
        </authorList>
    </citation>
    <scope>NUCLEOTIDE SEQUENCE [LARGE SCALE GENOMIC DNA]</scope>
    <source>
        <strain evidence="1 2">CT2</strain>
    </source>
</reference>
<protein>
    <submittedName>
        <fullName evidence="1">Uncharacterized protein</fullName>
    </submittedName>
</protein>
<dbReference type="Pfam" id="PF12298">
    <property type="entry name" value="Bot1p"/>
    <property type="match status" value="1"/>
</dbReference>
<evidence type="ECO:0000313" key="2">
    <source>
        <dbReference type="Proteomes" id="UP000383932"/>
    </source>
</evidence>
<sequence>MGLAGGACSGVATHGRHVIINISNHTLKISHEIFKKIEWIPSLSCGPQSAPELFQVCRIRQRLSNEDASGSGEDGSFKRSKRVKVDPQTVSSWFRDEGLPYLHPTPGKTNWLGGLKEPFPDNPTFQPPPPLSDAIKSSIYDRYLQSFQRSAFKSDSHKKAVRSLSEQFGISIARVEAIIRLKEYQRQYEKVGYASY</sequence>